<dbReference type="PROSITE" id="PS00409">
    <property type="entry name" value="PROKAR_NTER_METHYL"/>
    <property type="match status" value="1"/>
</dbReference>
<keyword evidence="3" id="KW-0812">Transmembrane</keyword>
<gene>
    <name evidence="4" type="ORF">EHQ43_12645</name>
</gene>
<dbReference type="SUPFAM" id="SSF54523">
    <property type="entry name" value="Pili subunits"/>
    <property type="match status" value="1"/>
</dbReference>
<evidence type="ECO:0000313" key="5">
    <source>
        <dbReference type="Proteomes" id="UP000297641"/>
    </source>
</evidence>
<dbReference type="AlphaFoldDB" id="A0A7I0HQ00"/>
<reference evidence="4 5" key="1">
    <citation type="journal article" date="2019" name="PLoS Negl. Trop. Dis.">
        <title>Revisiting the worldwide diversity of Leptospira species in the environment.</title>
        <authorList>
            <person name="Vincent A.T."/>
            <person name="Schiettekatte O."/>
            <person name="Bourhy P."/>
            <person name="Veyrier F.J."/>
            <person name="Picardeau M."/>
        </authorList>
    </citation>
    <scope>NUCLEOTIDE SEQUENCE [LARGE SCALE GENOMIC DNA]</scope>
    <source>
        <strain evidence="4 5">201800273</strain>
    </source>
</reference>
<dbReference type="RefSeq" id="WP_135771381.1">
    <property type="nucleotide sequence ID" value="NZ_RQFT01000011.1"/>
</dbReference>
<proteinExistence type="inferred from homology"/>
<dbReference type="InterPro" id="IPR010055">
    <property type="entry name" value="T2SS_protein-GspJ"/>
</dbReference>
<dbReference type="GO" id="GO:0015627">
    <property type="term" value="C:type II protein secretion system complex"/>
    <property type="evidence" value="ECO:0007669"/>
    <property type="project" value="InterPro"/>
</dbReference>
<comment type="caution">
    <text evidence="4">The sequence shown here is derived from an EMBL/GenBank/DDBJ whole genome shotgun (WGS) entry which is preliminary data.</text>
</comment>
<protein>
    <recommendedName>
        <fullName evidence="2">Type II secretion system protein J</fullName>
    </recommendedName>
</protein>
<dbReference type="InterPro" id="IPR045584">
    <property type="entry name" value="Pilin-like"/>
</dbReference>
<evidence type="ECO:0000256" key="2">
    <source>
        <dbReference type="ARBA" id="ARBA00021539"/>
    </source>
</evidence>
<dbReference type="Pfam" id="PF11612">
    <property type="entry name" value="T2SSJ"/>
    <property type="match status" value="1"/>
</dbReference>
<dbReference type="NCBIfam" id="TIGR02532">
    <property type="entry name" value="IV_pilin_GFxxxE"/>
    <property type="match status" value="1"/>
</dbReference>
<comment type="similarity">
    <text evidence="1">Belongs to the GSP J family.</text>
</comment>
<name>A0A7I0HQ00_9LEPT</name>
<dbReference type="Proteomes" id="UP000297641">
    <property type="component" value="Unassembled WGS sequence"/>
</dbReference>
<evidence type="ECO:0000313" key="4">
    <source>
        <dbReference type="EMBL" id="TGL04233.1"/>
    </source>
</evidence>
<evidence type="ECO:0000256" key="1">
    <source>
        <dbReference type="ARBA" id="ARBA00011084"/>
    </source>
</evidence>
<sequence>MKVWCLLSNSRKKLTFQTFKSGFTLVEISIVVMIMAVIFTGIFSVFYTANKISKKGASNKGANRKDILYAMENIRGTLSRTYFIDNQKRILFVGKQEGVTGSRNDRIVFATANPNSEEEGQASVREVSFYLRKMPNPKMDGLSYLIRREDEMIDTFPTQGGVEHVLLENVKSFQMKFSERGDKWVDDWNSRTTKKIPRLIRFEIISLVGSAFVKYESLAHPVILYK</sequence>
<accession>A0A7I0HQ00</accession>
<evidence type="ECO:0000256" key="3">
    <source>
        <dbReference type="SAM" id="Phobius"/>
    </source>
</evidence>
<keyword evidence="3" id="KW-0472">Membrane</keyword>
<feature type="transmembrane region" description="Helical" evidence="3">
    <location>
        <begin position="21"/>
        <end position="47"/>
    </location>
</feature>
<organism evidence="4 5">
    <name type="scientific">Leptospira bouyouniensis</name>
    <dbReference type="NCBI Taxonomy" id="2484911"/>
    <lineage>
        <taxon>Bacteria</taxon>
        <taxon>Pseudomonadati</taxon>
        <taxon>Spirochaetota</taxon>
        <taxon>Spirochaetia</taxon>
        <taxon>Leptospirales</taxon>
        <taxon>Leptospiraceae</taxon>
        <taxon>Leptospira</taxon>
    </lineage>
</organism>
<dbReference type="InterPro" id="IPR012902">
    <property type="entry name" value="N_methyl_site"/>
</dbReference>
<dbReference type="EMBL" id="RQFT01000011">
    <property type="protein sequence ID" value="TGL04233.1"/>
    <property type="molecule type" value="Genomic_DNA"/>
</dbReference>
<dbReference type="GO" id="GO:0015628">
    <property type="term" value="P:protein secretion by the type II secretion system"/>
    <property type="evidence" value="ECO:0007669"/>
    <property type="project" value="InterPro"/>
</dbReference>
<keyword evidence="3" id="KW-1133">Transmembrane helix</keyword>